<dbReference type="Pfam" id="PF02518">
    <property type="entry name" value="HATPase_c"/>
    <property type="match status" value="1"/>
</dbReference>
<sequence length="46" mass="4986">MLEYNFSGLGLGLYIAAEIIERHGGKIGVNSVIGKGSTFWFTLPID</sequence>
<evidence type="ECO:0000313" key="7">
    <source>
        <dbReference type="Proteomes" id="UP000462014"/>
    </source>
</evidence>
<name>A0A7K1SWM7_9SPHI</name>
<dbReference type="AlphaFoldDB" id="A0A7K1SWM7"/>
<keyword evidence="3" id="KW-0808">Transferase</keyword>
<dbReference type="PANTHER" id="PTHR43047">
    <property type="entry name" value="TWO-COMPONENT HISTIDINE PROTEIN KINASE"/>
    <property type="match status" value="1"/>
</dbReference>
<dbReference type="Gene3D" id="3.30.565.10">
    <property type="entry name" value="Histidine kinase-like ATPase, C-terminal domain"/>
    <property type="match status" value="1"/>
</dbReference>
<evidence type="ECO:0000256" key="3">
    <source>
        <dbReference type="ARBA" id="ARBA00022679"/>
    </source>
</evidence>
<comment type="catalytic activity">
    <reaction evidence="1">
        <text>ATP + protein L-histidine = ADP + protein N-phospho-L-histidine.</text>
        <dbReference type="EC" id="2.7.13.3"/>
    </reaction>
</comment>
<organism evidence="6 7">
    <name type="scientific">Mucilaginibacter arboris</name>
    <dbReference type="NCBI Taxonomy" id="2682090"/>
    <lineage>
        <taxon>Bacteria</taxon>
        <taxon>Pseudomonadati</taxon>
        <taxon>Bacteroidota</taxon>
        <taxon>Sphingobacteriia</taxon>
        <taxon>Sphingobacteriales</taxon>
        <taxon>Sphingobacteriaceae</taxon>
        <taxon>Mucilaginibacter</taxon>
    </lineage>
</organism>
<dbReference type="SUPFAM" id="SSF55874">
    <property type="entry name" value="ATPase domain of HSP90 chaperone/DNA topoisomerase II/histidine kinase"/>
    <property type="match status" value="1"/>
</dbReference>
<evidence type="ECO:0000313" key="6">
    <source>
        <dbReference type="EMBL" id="MVN21693.1"/>
    </source>
</evidence>
<keyword evidence="7" id="KW-1185">Reference proteome</keyword>
<accession>A0A7K1SWM7</accession>
<dbReference type="InterPro" id="IPR036890">
    <property type="entry name" value="HATPase_C_sf"/>
</dbReference>
<protein>
    <recommendedName>
        <fullName evidence="2">histidine kinase</fullName>
        <ecNumber evidence="2">2.7.13.3</ecNumber>
    </recommendedName>
</protein>
<dbReference type="PROSITE" id="PS50109">
    <property type="entry name" value="HIS_KIN"/>
    <property type="match status" value="1"/>
</dbReference>
<evidence type="ECO:0000256" key="4">
    <source>
        <dbReference type="ARBA" id="ARBA00022777"/>
    </source>
</evidence>
<evidence type="ECO:0000256" key="2">
    <source>
        <dbReference type="ARBA" id="ARBA00012438"/>
    </source>
</evidence>
<dbReference type="InterPro" id="IPR005467">
    <property type="entry name" value="His_kinase_dom"/>
</dbReference>
<dbReference type="EC" id="2.7.13.3" evidence="2"/>
<proteinExistence type="predicted"/>
<dbReference type="Proteomes" id="UP000462014">
    <property type="component" value="Unassembled WGS sequence"/>
</dbReference>
<feature type="domain" description="Histidine kinase" evidence="5">
    <location>
        <begin position="1"/>
        <end position="46"/>
    </location>
</feature>
<dbReference type="EMBL" id="WPIK01000007">
    <property type="protein sequence ID" value="MVN21693.1"/>
    <property type="molecule type" value="Genomic_DNA"/>
</dbReference>
<keyword evidence="4" id="KW-0418">Kinase</keyword>
<evidence type="ECO:0000256" key="1">
    <source>
        <dbReference type="ARBA" id="ARBA00000085"/>
    </source>
</evidence>
<gene>
    <name evidence="6" type="ORF">GO621_09105</name>
</gene>
<dbReference type="PRINTS" id="PR00344">
    <property type="entry name" value="BCTRLSENSOR"/>
</dbReference>
<dbReference type="GO" id="GO:0004673">
    <property type="term" value="F:protein histidine kinase activity"/>
    <property type="evidence" value="ECO:0007669"/>
    <property type="project" value="UniProtKB-EC"/>
</dbReference>
<dbReference type="InterPro" id="IPR003594">
    <property type="entry name" value="HATPase_dom"/>
</dbReference>
<reference evidence="6 7" key="1">
    <citation type="submission" date="2019-12" db="EMBL/GenBank/DDBJ databases">
        <title>Mucilaginibacter sp. HMF7410 genome sequencing and assembly.</title>
        <authorList>
            <person name="Kang H."/>
            <person name="Cha I."/>
            <person name="Kim H."/>
            <person name="Joh K."/>
        </authorList>
    </citation>
    <scope>NUCLEOTIDE SEQUENCE [LARGE SCALE GENOMIC DNA]</scope>
    <source>
        <strain evidence="6 7">HMF7410</strain>
    </source>
</reference>
<dbReference type="InterPro" id="IPR004358">
    <property type="entry name" value="Sig_transdc_His_kin-like_C"/>
</dbReference>
<comment type="caution">
    <text evidence="6">The sequence shown here is derived from an EMBL/GenBank/DDBJ whole genome shotgun (WGS) entry which is preliminary data.</text>
</comment>
<evidence type="ECO:0000259" key="5">
    <source>
        <dbReference type="PROSITE" id="PS50109"/>
    </source>
</evidence>